<dbReference type="InterPro" id="IPR022312">
    <property type="entry name" value="DNA_pol_X"/>
</dbReference>
<dbReference type="Pfam" id="PF10391">
    <property type="entry name" value="DNA_pol_lambd_f"/>
    <property type="match status" value="1"/>
</dbReference>
<dbReference type="EMBL" id="MN738879">
    <property type="protein sequence ID" value="QHT29581.1"/>
    <property type="molecule type" value="Genomic_DNA"/>
</dbReference>
<dbReference type="InterPro" id="IPR010996">
    <property type="entry name" value="HHH_MUS81"/>
</dbReference>
<feature type="domain" description="DNA-directed DNA polymerase X" evidence="10">
    <location>
        <begin position="1"/>
        <end position="316"/>
    </location>
</feature>
<dbReference type="GO" id="GO:0003677">
    <property type="term" value="F:DNA binding"/>
    <property type="evidence" value="ECO:0007669"/>
    <property type="project" value="InterPro"/>
</dbReference>
<dbReference type="EC" id="2.7.7.7" evidence="1"/>
<keyword evidence="6" id="KW-0227">DNA damage</keyword>
<dbReference type="CDD" id="cd00141">
    <property type="entry name" value="NT_POLXc"/>
    <property type="match status" value="1"/>
</dbReference>
<keyword evidence="4" id="KW-0548">Nucleotidyltransferase</keyword>
<keyword evidence="3" id="KW-0808">Transferase</keyword>
<dbReference type="Pfam" id="PF14792">
    <property type="entry name" value="DNA_pol_B_palm"/>
    <property type="match status" value="1"/>
</dbReference>
<dbReference type="PRINTS" id="PR00870">
    <property type="entry name" value="DNAPOLXBETA"/>
</dbReference>
<dbReference type="InterPro" id="IPR043519">
    <property type="entry name" value="NT_sf"/>
</dbReference>
<dbReference type="InterPro" id="IPR037160">
    <property type="entry name" value="DNA_Pol_thumb_sf"/>
</dbReference>
<evidence type="ECO:0000256" key="3">
    <source>
        <dbReference type="ARBA" id="ARBA00022679"/>
    </source>
</evidence>
<dbReference type="PRINTS" id="PR00869">
    <property type="entry name" value="DNAPOLX"/>
</dbReference>
<dbReference type="GO" id="GO:0003887">
    <property type="term" value="F:DNA-directed DNA polymerase activity"/>
    <property type="evidence" value="ECO:0007669"/>
    <property type="project" value="UniProtKB-KW"/>
</dbReference>
<reference evidence="11" key="1">
    <citation type="journal article" date="2020" name="Nature">
        <title>Giant virus diversity and host interactions through global metagenomics.</title>
        <authorList>
            <person name="Schulz F."/>
            <person name="Roux S."/>
            <person name="Paez-Espino D."/>
            <person name="Jungbluth S."/>
            <person name="Walsh D.A."/>
            <person name="Denef V.J."/>
            <person name="McMahon K.D."/>
            <person name="Konstantinidis K.T."/>
            <person name="Eloe-Fadrosh E.A."/>
            <person name="Kyrpides N.C."/>
            <person name="Woyke T."/>
        </authorList>
    </citation>
    <scope>NUCLEOTIDE SEQUENCE</scope>
    <source>
        <strain evidence="11">GVMAG-M-3300005589-24</strain>
    </source>
</reference>
<dbReference type="Gene3D" id="3.30.210.10">
    <property type="entry name" value="DNA polymerase, thumb domain"/>
    <property type="match status" value="1"/>
</dbReference>
<dbReference type="GO" id="GO:0006303">
    <property type="term" value="P:double-strand break repair via nonhomologous end joining"/>
    <property type="evidence" value="ECO:0007669"/>
    <property type="project" value="TreeGrafter"/>
</dbReference>
<sequence>MNKELIDQFRILQSYFRAEGDKGRTIAYGKAISALRLIDKEITNVSQLKGIRGIGPKVTAKVKEYLDTGSIEAVEKAKKEIKKEKKLSAKDKILLEFQKVWGIGPSKANSLYDQGMRSINDLRKNQNLLTASQRIGLKHFEDLQKKVPRHLITAMQIIFVYFLNRKFGKGTYELAIAGSYRRGVPESGDIDCLITSKVFGLKKAVNLLREKGVISDVLSMRDTKFMGVAHCPKGNGMYFRLDIEFLPEEEWGTGILYFTGSKGFNVYMRAEAKRKGMLLNEHGLFNIKTGRKVLKSPSEEEIFQEVGLNYIPPERR</sequence>
<dbReference type="InterPro" id="IPR027421">
    <property type="entry name" value="DNA_pol_lamdba_lyase_dom_sf"/>
</dbReference>
<dbReference type="SUPFAM" id="SSF81301">
    <property type="entry name" value="Nucleotidyltransferase"/>
    <property type="match status" value="1"/>
</dbReference>
<evidence type="ECO:0000256" key="2">
    <source>
        <dbReference type="ARBA" id="ARBA00022634"/>
    </source>
</evidence>
<evidence type="ECO:0000256" key="9">
    <source>
        <dbReference type="ARBA" id="ARBA00049244"/>
    </source>
</evidence>
<evidence type="ECO:0000313" key="11">
    <source>
        <dbReference type="EMBL" id="QHT29581.1"/>
    </source>
</evidence>
<evidence type="ECO:0000256" key="1">
    <source>
        <dbReference type="ARBA" id="ARBA00012417"/>
    </source>
</evidence>
<evidence type="ECO:0000256" key="5">
    <source>
        <dbReference type="ARBA" id="ARBA00022705"/>
    </source>
</evidence>
<protein>
    <recommendedName>
        <fullName evidence="1">DNA-directed DNA polymerase</fullName>
        <ecNumber evidence="1">2.7.7.7</ecNumber>
    </recommendedName>
</protein>
<keyword evidence="5" id="KW-0235">DNA replication</keyword>
<dbReference type="InterPro" id="IPR018944">
    <property type="entry name" value="DNA_pol_lambd_fingers_domain"/>
</dbReference>
<dbReference type="PANTHER" id="PTHR11276:SF28">
    <property type="entry name" value="DNA POLYMERASE LAMBDA"/>
    <property type="match status" value="1"/>
</dbReference>
<keyword evidence="8" id="KW-0234">DNA repair</keyword>
<organism evidence="11">
    <name type="scientific">viral metagenome</name>
    <dbReference type="NCBI Taxonomy" id="1070528"/>
    <lineage>
        <taxon>unclassified sequences</taxon>
        <taxon>metagenomes</taxon>
        <taxon>organismal metagenomes</taxon>
    </lineage>
</organism>
<evidence type="ECO:0000256" key="6">
    <source>
        <dbReference type="ARBA" id="ARBA00022763"/>
    </source>
</evidence>
<proteinExistence type="predicted"/>
<evidence type="ECO:0000259" key="10">
    <source>
        <dbReference type="SMART" id="SM00483"/>
    </source>
</evidence>
<dbReference type="Gene3D" id="3.30.460.10">
    <property type="entry name" value="Beta Polymerase, domain 2"/>
    <property type="match status" value="1"/>
</dbReference>
<dbReference type="SUPFAM" id="SSF81585">
    <property type="entry name" value="PsbU/PolX domain-like"/>
    <property type="match status" value="1"/>
</dbReference>
<dbReference type="SMART" id="SM00483">
    <property type="entry name" value="POLXc"/>
    <property type="match status" value="1"/>
</dbReference>
<evidence type="ECO:0000256" key="8">
    <source>
        <dbReference type="ARBA" id="ARBA00023204"/>
    </source>
</evidence>
<dbReference type="Gene3D" id="1.10.150.20">
    <property type="entry name" value="5' to 3' exonuclease, C-terminal subdomain"/>
    <property type="match status" value="1"/>
</dbReference>
<evidence type="ECO:0000256" key="7">
    <source>
        <dbReference type="ARBA" id="ARBA00022932"/>
    </source>
</evidence>
<dbReference type="GO" id="GO:0005634">
    <property type="term" value="C:nucleus"/>
    <property type="evidence" value="ECO:0007669"/>
    <property type="project" value="TreeGrafter"/>
</dbReference>
<dbReference type="InterPro" id="IPR002054">
    <property type="entry name" value="DNA-dir_DNA_pol_X"/>
</dbReference>
<name>A0A6C0ELQ2_9ZZZZ</name>
<comment type="catalytic activity">
    <reaction evidence="9">
        <text>DNA(n) + a 2'-deoxyribonucleoside 5'-triphosphate = DNA(n+1) + diphosphate</text>
        <dbReference type="Rhea" id="RHEA:22508"/>
        <dbReference type="Rhea" id="RHEA-COMP:17339"/>
        <dbReference type="Rhea" id="RHEA-COMP:17340"/>
        <dbReference type="ChEBI" id="CHEBI:33019"/>
        <dbReference type="ChEBI" id="CHEBI:61560"/>
        <dbReference type="ChEBI" id="CHEBI:173112"/>
        <dbReference type="EC" id="2.7.7.7"/>
    </reaction>
</comment>
<keyword evidence="2" id="KW-0237">DNA synthesis</keyword>
<accession>A0A6C0ELQ2</accession>
<evidence type="ECO:0000256" key="4">
    <source>
        <dbReference type="ARBA" id="ARBA00022695"/>
    </source>
</evidence>
<keyword evidence="7" id="KW-0239">DNA-directed DNA polymerase</keyword>
<dbReference type="Pfam" id="PF14791">
    <property type="entry name" value="DNA_pol_B_thumb"/>
    <property type="match status" value="1"/>
</dbReference>
<dbReference type="Pfam" id="PF14716">
    <property type="entry name" value="HHH_8"/>
    <property type="match status" value="1"/>
</dbReference>
<dbReference type="SUPFAM" id="SSF47802">
    <property type="entry name" value="DNA polymerase beta, N-terminal domain-like"/>
    <property type="match status" value="1"/>
</dbReference>
<dbReference type="InterPro" id="IPR028207">
    <property type="entry name" value="DNA_pol_B_palm_palm"/>
</dbReference>
<dbReference type="AlphaFoldDB" id="A0A6C0ELQ2"/>
<dbReference type="PANTHER" id="PTHR11276">
    <property type="entry name" value="DNA POLYMERASE TYPE-X FAMILY MEMBER"/>
    <property type="match status" value="1"/>
</dbReference>
<dbReference type="Gene3D" id="1.10.150.110">
    <property type="entry name" value="DNA polymerase beta, N-terminal domain-like"/>
    <property type="match status" value="1"/>
</dbReference>
<dbReference type="InterPro" id="IPR002008">
    <property type="entry name" value="DNA_pol_X_beta-like"/>
</dbReference>
<dbReference type="InterPro" id="IPR029398">
    <property type="entry name" value="PolB_thumb"/>
</dbReference>